<evidence type="ECO:0000256" key="2">
    <source>
        <dbReference type="ARBA" id="ARBA00022692"/>
    </source>
</evidence>
<dbReference type="SMART" id="SM01381">
    <property type="entry name" value="7TM_GPCR_Srsx"/>
    <property type="match status" value="1"/>
</dbReference>
<dbReference type="InterPro" id="IPR000276">
    <property type="entry name" value="GPCR_Rhodpsn"/>
</dbReference>
<feature type="transmembrane region" description="Helical" evidence="5">
    <location>
        <begin position="91"/>
        <end position="113"/>
    </location>
</feature>
<protein>
    <submittedName>
        <fullName evidence="7">G_PROTEIN_RECEP_F1_2 domain-containing protein</fullName>
    </submittedName>
</protein>
<keyword evidence="2 5" id="KW-0812">Transmembrane</keyword>
<dbReference type="GO" id="GO:0016020">
    <property type="term" value="C:membrane"/>
    <property type="evidence" value="ECO:0007669"/>
    <property type="project" value="UniProtKB-SubCell"/>
</dbReference>
<keyword evidence="6" id="KW-1185">Reference proteome</keyword>
<evidence type="ECO:0000256" key="4">
    <source>
        <dbReference type="ARBA" id="ARBA00023136"/>
    </source>
</evidence>
<accession>A0A1I8BUG4</accession>
<feature type="transmembrane region" description="Helical" evidence="5">
    <location>
        <begin position="51"/>
        <end position="71"/>
    </location>
</feature>
<evidence type="ECO:0000256" key="1">
    <source>
        <dbReference type="ARBA" id="ARBA00004370"/>
    </source>
</evidence>
<sequence length="194" mass="22089">MTTINQTAKTLNTSEDESIFLLGTIPPLIVIISGINFITYSRCIVFQWLPLLAFFSQITLCLAIGVDRFVAVGFPILPVICLATDIFPQSYLSVILFLNLGTPLLYLIVGILLRLKIHPDQQYNRTIRQIFKAVFVMMILQLFGWLNNQILQVFISYANMDIITAWFVRNIGAFPLYLALALDAPALYIFRLFF</sequence>
<feature type="transmembrane region" description="Helical" evidence="5">
    <location>
        <begin position="19"/>
        <end position="39"/>
    </location>
</feature>
<dbReference type="SUPFAM" id="SSF81321">
    <property type="entry name" value="Family A G protein-coupled receptor-like"/>
    <property type="match status" value="1"/>
</dbReference>
<dbReference type="Proteomes" id="UP000095281">
    <property type="component" value="Unplaced"/>
</dbReference>
<proteinExistence type="predicted"/>
<evidence type="ECO:0000313" key="7">
    <source>
        <dbReference type="WBParaSite" id="MhA1_Contig61.frz3.gene3"/>
    </source>
</evidence>
<dbReference type="AlphaFoldDB" id="A0A1I8BUG4"/>
<dbReference type="GO" id="GO:0004930">
    <property type="term" value="F:G protein-coupled receptor activity"/>
    <property type="evidence" value="ECO:0007669"/>
    <property type="project" value="InterPro"/>
</dbReference>
<dbReference type="Pfam" id="PF10320">
    <property type="entry name" value="7TM_GPCR_Srsx"/>
    <property type="match status" value="1"/>
</dbReference>
<name>A0A1I8BUG4_MELHA</name>
<comment type="subcellular location">
    <subcellularLocation>
        <location evidence="1">Membrane</location>
    </subcellularLocation>
</comment>
<feature type="transmembrane region" description="Helical" evidence="5">
    <location>
        <begin position="134"/>
        <end position="155"/>
    </location>
</feature>
<dbReference type="WBParaSite" id="MhA1_Contig61.frz3.gene3">
    <property type="protein sequence ID" value="MhA1_Contig61.frz3.gene3"/>
    <property type="gene ID" value="MhA1_Contig61.frz3.gene3"/>
</dbReference>
<organism evidence="6 7">
    <name type="scientific">Meloidogyne hapla</name>
    <name type="common">Root-knot nematode worm</name>
    <dbReference type="NCBI Taxonomy" id="6305"/>
    <lineage>
        <taxon>Eukaryota</taxon>
        <taxon>Metazoa</taxon>
        <taxon>Ecdysozoa</taxon>
        <taxon>Nematoda</taxon>
        <taxon>Chromadorea</taxon>
        <taxon>Rhabditida</taxon>
        <taxon>Tylenchina</taxon>
        <taxon>Tylenchomorpha</taxon>
        <taxon>Tylenchoidea</taxon>
        <taxon>Meloidogynidae</taxon>
        <taxon>Meloidogyninae</taxon>
        <taxon>Meloidogyne</taxon>
    </lineage>
</organism>
<reference evidence="7" key="1">
    <citation type="submission" date="2016-11" db="UniProtKB">
        <authorList>
            <consortium name="WormBaseParasite"/>
        </authorList>
    </citation>
    <scope>IDENTIFICATION</scope>
</reference>
<evidence type="ECO:0000256" key="5">
    <source>
        <dbReference type="SAM" id="Phobius"/>
    </source>
</evidence>
<feature type="transmembrane region" description="Helical" evidence="5">
    <location>
        <begin position="167"/>
        <end position="190"/>
    </location>
</feature>
<evidence type="ECO:0000256" key="3">
    <source>
        <dbReference type="ARBA" id="ARBA00022989"/>
    </source>
</evidence>
<evidence type="ECO:0000313" key="6">
    <source>
        <dbReference type="Proteomes" id="UP000095281"/>
    </source>
</evidence>
<keyword evidence="4 5" id="KW-0472">Membrane</keyword>
<dbReference type="InterPro" id="IPR019424">
    <property type="entry name" value="7TM_GPCR_Srsx"/>
</dbReference>
<keyword evidence="3 5" id="KW-1133">Transmembrane helix</keyword>